<sequence>GIYVENMAIEPIHTMEDLQTLIELGQSRRVVGSTTMNEQSSRSHSILGIHIHQLDCEDTVGFSEQASTLYLIDLAGSERAGVINAANDELSNKRLKEGTSINLSLTSLGMVIKALVEKSDFVKKKCAAPFLKKELFCNDRKKKLKYLNK</sequence>
<comment type="caution">
    <text evidence="8">The sequence shown here is derived from an EMBL/GenBank/DDBJ whole genome shotgun (WGS) entry which is preliminary data.</text>
</comment>
<dbReference type="PRINTS" id="PR00380">
    <property type="entry name" value="KINESINHEAVY"/>
</dbReference>
<dbReference type="InterPro" id="IPR001752">
    <property type="entry name" value="Kinesin_motor_dom"/>
</dbReference>
<evidence type="ECO:0000256" key="5">
    <source>
        <dbReference type="ARBA" id="ARBA00023054"/>
    </source>
</evidence>
<dbReference type="InterPro" id="IPR019821">
    <property type="entry name" value="Kinesin_motor_CS"/>
</dbReference>
<dbReference type="OrthoDB" id="3176171at2759"/>
<dbReference type="GO" id="GO:0003777">
    <property type="term" value="F:microtubule motor activity"/>
    <property type="evidence" value="ECO:0007669"/>
    <property type="project" value="InterPro"/>
</dbReference>
<feature type="domain" description="Kinesin motor" evidence="7">
    <location>
        <begin position="1"/>
        <end position="149"/>
    </location>
</feature>
<proteinExistence type="inferred from homology"/>
<evidence type="ECO:0000313" key="9">
    <source>
        <dbReference type="Proteomes" id="UP000023152"/>
    </source>
</evidence>
<evidence type="ECO:0000256" key="4">
    <source>
        <dbReference type="ARBA" id="ARBA00022840"/>
    </source>
</evidence>
<dbReference type="GO" id="GO:0005524">
    <property type="term" value="F:ATP binding"/>
    <property type="evidence" value="ECO:0007669"/>
    <property type="project" value="UniProtKB-KW"/>
</dbReference>
<dbReference type="GO" id="GO:0005737">
    <property type="term" value="C:cytoplasm"/>
    <property type="evidence" value="ECO:0007669"/>
    <property type="project" value="UniProtKB-SubCell"/>
</dbReference>
<dbReference type="Gene3D" id="3.40.850.10">
    <property type="entry name" value="Kinesin motor domain"/>
    <property type="match status" value="1"/>
</dbReference>
<organism evidence="8 9">
    <name type="scientific">Reticulomyxa filosa</name>
    <dbReference type="NCBI Taxonomy" id="46433"/>
    <lineage>
        <taxon>Eukaryota</taxon>
        <taxon>Sar</taxon>
        <taxon>Rhizaria</taxon>
        <taxon>Retaria</taxon>
        <taxon>Foraminifera</taxon>
        <taxon>Monothalamids</taxon>
        <taxon>Reticulomyxidae</taxon>
        <taxon>Reticulomyxa</taxon>
    </lineage>
</organism>
<dbReference type="PANTHER" id="PTHR47969">
    <property type="entry name" value="CHROMOSOME-ASSOCIATED KINESIN KIF4A-RELATED"/>
    <property type="match status" value="1"/>
</dbReference>
<evidence type="ECO:0000256" key="3">
    <source>
        <dbReference type="ARBA" id="ARBA00022741"/>
    </source>
</evidence>
<dbReference type="GO" id="GO:0008017">
    <property type="term" value="F:microtubule binding"/>
    <property type="evidence" value="ECO:0007669"/>
    <property type="project" value="InterPro"/>
</dbReference>
<dbReference type="GO" id="GO:0005875">
    <property type="term" value="C:microtubule associated complex"/>
    <property type="evidence" value="ECO:0007669"/>
    <property type="project" value="TreeGrafter"/>
</dbReference>
<dbReference type="SMART" id="SM00129">
    <property type="entry name" value="KISc"/>
    <property type="match status" value="1"/>
</dbReference>
<keyword evidence="9" id="KW-1185">Reference proteome</keyword>
<dbReference type="InterPro" id="IPR027417">
    <property type="entry name" value="P-loop_NTPase"/>
</dbReference>
<keyword evidence="5" id="KW-0175">Coiled coil</keyword>
<dbReference type="PROSITE" id="PS50067">
    <property type="entry name" value="KINESIN_MOTOR_2"/>
    <property type="match status" value="1"/>
</dbReference>
<keyword evidence="4" id="KW-0067">ATP-binding</keyword>
<feature type="non-terminal residue" evidence="8">
    <location>
        <position position="1"/>
    </location>
</feature>
<dbReference type="EMBL" id="ASPP01034870">
    <property type="protein sequence ID" value="ETO02811.1"/>
    <property type="molecule type" value="Genomic_DNA"/>
</dbReference>
<dbReference type="Proteomes" id="UP000023152">
    <property type="component" value="Unassembled WGS sequence"/>
</dbReference>
<dbReference type="InterPro" id="IPR036961">
    <property type="entry name" value="Kinesin_motor_dom_sf"/>
</dbReference>
<dbReference type="OMA" id="PIHTMED"/>
<comment type="caution">
    <text evidence="6">Lacks conserved residue(s) required for the propagation of feature annotation.</text>
</comment>
<dbReference type="PANTHER" id="PTHR47969:SF15">
    <property type="entry name" value="CHROMOSOME-ASSOCIATED KINESIN KIF4A-RELATED"/>
    <property type="match status" value="1"/>
</dbReference>
<dbReference type="GO" id="GO:0051231">
    <property type="term" value="P:spindle elongation"/>
    <property type="evidence" value="ECO:0007669"/>
    <property type="project" value="TreeGrafter"/>
</dbReference>
<dbReference type="PROSITE" id="PS00411">
    <property type="entry name" value="KINESIN_MOTOR_1"/>
    <property type="match status" value="1"/>
</dbReference>
<gene>
    <name evidence="8" type="ORF">RFI_34602</name>
</gene>
<dbReference type="GO" id="GO:0007052">
    <property type="term" value="P:mitotic spindle organization"/>
    <property type="evidence" value="ECO:0007669"/>
    <property type="project" value="TreeGrafter"/>
</dbReference>
<protein>
    <submittedName>
        <fullName evidence="8">Kinesin</fullName>
    </submittedName>
</protein>
<dbReference type="InterPro" id="IPR027640">
    <property type="entry name" value="Kinesin-like_fam"/>
</dbReference>
<evidence type="ECO:0000259" key="7">
    <source>
        <dbReference type="PROSITE" id="PS50067"/>
    </source>
</evidence>
<reference evidence="8 9" key="1">
    <citation type="journal article" date="2013" name="Curr. Biol.">
        <title>The Genome of the Foraminiferan Reticulomyxa filosa.</title>
        <authorList>
            <person name="Glockner G."/>
            <person name="Hulsmann N."/>
            <person name="Schleicher M."/>
            <person name="Noegel A.A."/>
            <person name="Eichinger L."/>
            <person name="Gallinger C."/>
            <person name="Pawlowski J."/>
            <person name="Sierra R."/>
            <person name="Euteneuer U."/>
            <person name="Pillet L."/>
            <person name="Moustafa A."/>
            <person name="Platzer M."/>
            <person name="Groth M."/>
            <person name="Szafranski K."/>
            <person name="Schliwa M."/>
        </authorList>
    </citation>
    <scope>NUCLEOTIDE SEQUENCE [LARGE SCALE GENOMIC DNA]</scope>
</reference>
<dbReference type="AlphaFoldDB" id="X6LN65"/>
<keyword evidence="3" id="KW-0547">Nucleotide-binding</keyword>
<evidence type="ECO:0000313" key="8">
    <source>
        <dbReference type="EMBL" id="ETO02811.1"/>
    </source>
</evidence>
<name>X6LN65_RETFI</name>
<evidence type="ECO:0000256" key="2">
    <source>
        <dbReference type="ARBA" id="ARBA00022490"/>
    </source>
</evidence>
<evidence type="ECO:0000256" key="6">
    <source>
        <dbReference type="PROSITE-ProRule" id="PRU00283"/>
    </source>
</evidence>
<dbReference type="Pfam" id="PF00225">
    <property type="entry name" value="Kinesin"/>
    <property type="match status" value="1"/>
</dbReference>
<comment type="similarity">
    <text evidence="6">Belongs to the TRAFAC class myosin-kinesin ATPase superfamily. Kinesin family.</text>
</comment>
<accession>X6LN65</accession>
<keyword evidence="2" id="KW-0963">Cytoplasm</keyword>
<dbReference type="GO" id="GO:0007018">
    <property type="term" value="P:microtubule-based movement"/>
    <property type="evidence" value="ECO:0007669"/>
    <property type="project" value="InterPro"/>
</dbReference>
<comment type="subcellular location">
    <subcellularLocation>
        <location evidence="1">Cytoplasm</location>
    </subcellularLocation>
</comment>
<dbReference type="SUPFAM" id="SSF52540">
    <property type="entry name" value="P-loop containing nucleoside triphosphate hydrolases"/>
    <property type="match status" value="1"/>
</dbReference>
<evidence type="ECO:0000256" key="1">
    <source>
        <dbReference type="ARBA" id="ARBA00004496"/>
    </source>
</evidence>